<dbReference type="NCBIfam" id="NF006077">
    <property type="entry name" value="PRK08223.1"/>
    <property type="match status" value="1"/>
</dbReference>
<dbReference type="InterPro" id="IPR045886">
    <property type="entry name" value="ThiF/MoeB/HesA"/>
</dbReference>
<keyword evidence="2" id="KW-0548">Nucleotidyltransferase</keyword>
<comment type="caution">
    <text evidence="2">The sequence shown here is derived from an EMBL/GenBank/DDBJ whole genome shotgun (WGS) entry which is preliminary data.</text>
</comment>
<dbReference type="GO" id="GO:0008641">
    <property type="term" value="F:ubiquitin-like modifier activating enzyme activity"/>
    <property type="evidence" value="ECO:0007669"/>
    <property type="project" value="InterPro"/>
</dbReference>
<dbReference type="AlphaFoldDB" id="A0A369WSX5"/>
<evidence type="ECO:0000259" key="1">
    <source>
        <dbReference type="Pfam" id="PF00899"/>
    </source>
</evidence>
<protein>
    <submittedName>
        <fullName evidence="2">ThiF family adenylyltransferase</fullName>
    </submittedName>
</protein>
<evidence type="ECO:0000313" key="3">
    <source>
        <dbReference type="Proteomes" id="UP000253769"/>
    </source>
</evidence>
<keyword evidence="2" id="KW-0808">Transferase</keyword>
<organism evidence="2 3">
    <name type="scientific">Motiliproteus coralliicola</name>
    <dbReference type="NCBI Taxonomy" id="2283196"/>
    <lineage>
        <taxon>Bacteria</taxon>
        <taxon>Pseudomonadati</taxon>
        <taxon>Pseudomonadota</taxon>
        <taxon>Gammaproteobacteria</taxon>
        <taxon>Oceanospirillales</taxon>
        <taxon>Oceanospirillaceae</taxon>
        <taxon>Motiliproteus</taxon>
    </lineage>
</organism>
<dbReference type="EMBL" id="QQOH01000001">
    <property type="protein sequence ID" value="RDE24792.1"/>
    <property type="molecule type" value="Genomic_DNA"/>
</dbReference>
<name>A0A369WSX5_9GAMM</name>
<dbReference type="Gene3D" id="3.40.50.720">
    <property type="entry name" value="NAD(P)-binding Rossmann-like Domain"/>
    <property type="match status" value="1"/>
</dbReference>
<feature type="domain" description="THIF-type NAD/FAD binding fold" evidence="1">
    <location>
        <begin position="9"/>
        <end position="255"/>
    </location>
</feature>
<dbReference type="PANTHER" id="PTHR43267:SF1">
    <property type="entry name" value="TRNA THREONYLCARBAMOYLADENOSINE DEHYDRATASE"/>
    <property type="match status" value="1"/>
</dbReference>
<dbReference type="GO" id="GO:0061503">
    <property type="term" value="F:tRNA threonylcarbamoyladenosine dehydratase"/>
    <property type="evidence" value="ECO:0007669"/>
    <property type="project" value="TreeGrafter"/>
</dbReference>
<reference evidence="2 3" key="1">
    <citation type="submission" date="2018-07" db="EMBL/GenBank/DDBJ databases">
        <title>Motiliproteus coralliicola sp. nov., a bacterium isolated from Coral.</title>
        <authorList>
            <person name="Wang G."/>
        </authorList>
    </citation>
    <scope>NUCLEOTIDE SEQUENCE [LARGE SCALE GENOMIC DNA]</scope>
    <source>
        <strain evidence="2 3">C34</strain>
    </source>
</reference>
<dbReference type="SUPFAM" id="SSF69572">
    <property type="entry name" value="Activating enzymes of the ubiquitin-like proteins"/>
    <property type="match status" value="1"/>
</dbReference>
<dbReference type="GO" id="GO:0016779">
    <property type="term" value="F:nucleotidyltransferase activity"/>
    <property type="evidence" value="ECO:0007669"/>
    <property type="project" value="UniProtKB-KW"/>
</dbReference>
<dbReference type="RefSeq" id="WP_114694383.1">
    <property type="nucleotide sequence ID" value="NZ_QQOH01000001.1"/>
</dbReference>
<dbReference type="Proteomes" id="UP000253769">
    <property type="component" value="Unassembled WGS sequence"/>
</dbReference>
<gene>
    <name evidence="2" type="ORF">DV711_04200</name>
</gene>
<proteinExistence type="predicted"/>
<evidence type="ECO:0000313" key="2">
    <source>
        <dbReference type="EMBL" id="RDE24792.1"/>
    </source>
</evidence>
<accession>A0A369WSX5</accession>
<sequence length="284" mass="31370">MYDYQLATSRNIGWVTESEQQLLKNKRVAIAGLGGVGGAHAIMLARLGVGRFHLSDFDEYEIHNFNRQIGANMQTIGRPKLDVIREQVLSINPEAEIRVFPEGIGAENVEQFLDGVDLYVDSLDFFVMEARKTVFRACHQRQLPAITAAPLGMGCAFLAFTPDSMSFDDYFGFEGLSERDQLIRFLVGLAPTVWQRHYLVDKSTADFDSQKGPSTPMAVDLCAGIAGTNALKLLLGRGTVVKAPKGMHVDAYLNRSKVTWRPGGYRNPLQQVAFAVARKVVGKS</sequence>
<dbReference type="GO" id="GO:0061504">
    <property type="term" value="P:cyclic threonylcarbamoyladenosine biosynthetic process"/>
    <property type="evidence" value="ECO:0007669"/>
    <property type="project" value="TreeGrafter"/>
</dbReference>
<keyword evidence="3" id="KW-1185">Reference proteome</keyword>
<dbReference type="InterPro" id="IPR000594">
    <property type="entry name" value="ThiF_NAD_FAD-bd"/>
</dbReference>
<dbReference type="OrthoDB" id="272552at2"/>
<dbReference type="InterPro" id="IPR035985">
    <property type="entry name" value="Ubiquitin-activating_enz"/>
</dbReference>
<dbReference type="PANTHER" id="PTHR43267">
    <property type="entry name" value="TRNA THREONYLCARBAMOYLADENOSINE DEHYDRATASE"/>
    <property type="match status" value="1"/>
</dbReference>
<dbReference type="Pfam" id="PF00899">
    <property type="entry name" value="ThiF"/>
    <property type="match status" value="1"/>
</dbReference>